<dbReference type="InterPro" id="IPR013108">
    <property type="entry name" value="Amidohydro_3"/>
</dbReference>
<keyword evidence="3 7" id="KW-0479">Metal-binding</keyword>
<dbReference type="GO" id="GO:0004151">
    <property type="term" value="F:dihydroorotase activity"/>
    <property type="evidence" value="ECO:0007669"/>
    <property type="project" value="UniProtKB-EC"/>
</dbReference>
<dbReference type="InterPro" id="IPR032466">
    <property type="entry name" value="Metal_Hydrolase"/>
</dbReference>
<dbReference type="EMBL" id="JBGUAW010000007">
    <property type="protein sequence ID" value="MFA9461530.1"/>
    <property type="molecule type" value="Genomic_DNA"/>
</dbReference>
<dbReference type="Gene3D" id="2.30.40.10">
    <property type="entry name" value="Urease, subunit C, domain 1"/>
    <property type="match status" value="1"/>
</dbReference>
<comment type="catalytic activity">
    <reaction evidence="7">
        <text>(S)-dihydroorotate + H2O = N-carbamoyl-L-aspartate + H(+)</text>
        <dbReference type="Rhea" id="RHEA:24296"/>
        <dbReference type="ChEBI" id="CHEBI:15377"/>
        <dbReference type="ChEBI" id="CHEBI:15378"/>
        <dbReference type="ChEBI" id="CHEBI:30864"/>
        <dbReference type="ChEBI" id="CHEBI:32814"/>
        <dbReference type="EC" id="3.5.2.3"/>
    </reaction>
</comment>
<dbReference type="InterPro" id="IPR050138">
    <property type="entry name" value="DHOase/Allantoinase_Hydrolase"/>
</dbReference>
<proteinExistence type="inferred from homology"/>
<dbReference type="PANTHER" id="PTHR43668:SF2">
    <property type="entry name" value="ALLANTOINASE"/>
    <property type="match status" value="1"/>
</dbReference>
<feature type="binding site" evidence="7">
    <location>
        <position position="153"/>
    </location>
    <ligand>
        <name>Zn(2+)</name>
        <dbReference type="ChEBI" id="CHEBI:29105"/>
        <label>2</label>
    </ligand>
</feature>
<comment type="caution">
    <text evidence="7">Lacks conserved residue(s) required for the propagation of feature annotation.</text>
</comment>
<dbReference type="SUPFAM" id="SSF51556">
    <property type="entry name" value="Metallo-dependent hydrolases"/>
    <property type="match status" value="1"/>
</dbReference>
<dbReference type="Proteomes" id="UP001575181">
    <property type="component" value="Unassembled WGS sequence"/>
</dbReference>
<comment type="pathway">
    <text evidence="7">Pyrimidine metabolism; UMP biosynthesis via de novo pathway; (S)-dihydroorotate from bicarbonate: step 3/3.</text>
</comment>
<organism evidence="10 11">
    <name type="scientific">Thiohalorhabdus methylotrophus</name>
    <dbReference type="NCBI Taxonomy" id="3242694"/>
    <lineage>
        <taxon>Bacteria</taxon>
        <taxon>Pseudomonadati</taxon>
        <taxon>Pseudomonadota</taxon>
        <taxon>Gammaproteobacteria</taxon>
        <taxon>Thiohalorhabdales</taxon>
        <taxon>Thiohalorhabdaceae</taxon>
        <taxon>Thiohalorhabdus</taxon>
    </lineage>
</organism>
<feature type="binding site" evidence="7">
    <location>
        <position position="95"/>
    </location>
    <ligand>
        <name>substrate</name>
    </ligand>
</feature>
<dbReference type="PANTHER" id="PTHR43668">
    <property type="entry name" value="ALLANTOINASE"/>
    <property type="match status" value="1"/>
</dbReference>
<keyword evidence="11" id="KW-1185">Reference proteome</keyword>
<keyword evidence="5 7" id="KW-0862">Zinc</keyword>
<feature type="binding site" evidence="7">
    <location>
        <position position="306"/>
    </location>
    <ligand>
        <name>Zn(2+)</name>
        <dbReference type="ChEBI" id="CHEBI:29105"/>
        <label>1</label>
    </ligand>
</feature>
<dbReference type="RefSeq" id="WP_373656315.1">
    <property type="nucleotide sequence ID" value="NZ_JBGUAW010000007.1"/>
</dbReference>
<feature type="domain" description="Amidohydrolase 3" evidence="8">
    <location>
        <begin position="338"/>
        <end position="422"/>
    </location>
</feature>
<feature type="binding site" evidence="7">
    <location>
        <position position="310"/>
    </location>
    <ligand>
        <name>substrate</name>
    </ligand>
</feature>
<evidence type="ECO:0000259" key="9">
    <source>
        <dbReference type="Pfam" id="PF12890"/>
    </source>
</evidence>
<feature type="domain" description="Dihydroorotase catalytic" evidence="9">
    <location>
        <begin position="50"/>
        <end position="236"/>
    </location>
</feature>
<comment type="caution">
    <text evidence="10">The sequence shown here is derived from an EMBL/GenBank/DDBJ whole genome shotgun (WGS) entry which is preliminary data.</text>
</comment>
<dbReference type="InterPro" id="IPR004722">
    <property type="entry name" value="DHOase"/>
</dbReference>
<dbReference type="PROSITE" id="PS00482">
    <property type="entry name" value="DIHYDROOROTASE_1"/>
    <property type="match status" value="1"/>
</dbReference>
<feature type="binding site" evidence="7">
    <location>
        <position position="180"/>
    </location>
    <ligand>
        <name>Zn(2+)</name>
        <dbReference type="ChEBI" id="CHEBI:29105"/>
        <label>2</label>
    </ligand>
</feature>
<dbReference type="Gene3D" id="3.20.20.140">
    <property type="entry name" value="Metal-dependent hydrolases"/>
    <property type="match status" value="1"/>
</dbReference>
<dbReference type="HAMAP" id="MF_00220_B">
    <property type="entry name" value="PyrC_classI_B"/>
    <property type="match status" value="1"/>
</dbReference>
<evidence type="ECO:0000256" key="5">
    <source>
        <dbReference type="ARBA" id="ARBA00022833"/>
    </source>
</evidence>
<dbReference type="Pfam" id="PF12890">
    <property type="entry name" value="DHOase"/>
    <property type="match status" value="1"/>
</dbReference>
<evidence type="ECO:0000313" key="11">
    <source>
        <dbReference type="Proteomes" id="UP001575181"/>
    </source>
</evidence>
<evidence type="ECO:0000256" key="2">
    <source>
        <dbReference type="ARBA" id="ARBA00010286"/>
    </source>
</evidence>
<keyword evidence="4 7" id="KW-0378">Hydrolase</keyword>
<dbReference type="Pfam" id="PF07969">
    <property type="entry name" value="Amidohydro_3"/>
    <property type="match status" value="1"/>
</dbReference>
<dbReference type="NCBIfam" id="TIGR00857">
    <property type="entry name" value="pyrC_multi"/>
    <property type="match status" value="1"/>
</dbReference>
<dbReference type="CDD" id="cd01317">
    <property type="entry name" value="DHOase_IIa"/>
    <property type="match status" value="1"/>
</dbReference>
<evidence type="ECO:0000256" key="7">
    <source>
        <dbReference type="HAMAP-Rule" id="MF_00220"/>
    </source>
</evidence>
<sequence>MRTVIRGGRVIDPASGRDEVADIAIANGRIQAVGDVPGDFDPDRVIDAGGQVVCPGLVDMHVHLREPGQEWKEDIESGSRAAAAGGVTSVACMANTQPVNDRRSVTEQIKSAAQRAGLSRVHPIGAITRDLAGETLSEMHELASAGCVAFSDDGRPVPDAGIMRRALEYAATFDYLLILHEEEGALSAGGAMNEGAHATRMGLAGIPNASEDVMIARDVILAELTGGRIHIAHVATAGGVELIRQAQAKGLRVTGEAAPHHLFLTDSDVGEFNSHAKMAPPLRGPADREAVRAAVADGTLSVIATDHAPHEADAKNEAFACCANGVTGLETLLGLTLRLADEDVMDLPTALARVTSGPAAVLGLEAGRLGVGEMADICLFDPEAQWAVEPERMYSRSTNTPFAGWELRGRVTHTLVGGRVVYPFGGEE</sequence>
<evidence type="ECO:0000256" key="4">
    <source>
        <dbReference type="ARBA" id="ARBA00022801"/>
    </source>
</evidence>
<feature type="binding site" evidence="7">
    <location>
        <begin position="63"/>
        <end position="65"/>
    </location>
    <ligand>
        <name>substrate</name>
    </ligand>
</feature>
<evidence type="ECO:0000256" key="3">
    <source>
        <dbReference type="ARBA" id="ARBA00022723"/>
    </source>
</evidence>
<dbReference type="NCBIfam" id="NF005791">
    <property type="entry name" value="PRK07627.1"/>
    <property type="match status" value="1"/>
</dbReference>
<name>A0ABV4TW27_9GAMM</name>
<dbReference type="InterPro" id="IPR024403">
    <property type="entry name" value="DHOase_cat"/>
</dbReference>
<dbReference type="PROSITE" id="PS00483">
    <property type="entry name" value="DIHYDROOROTASE_2"/>
    <property type="match status" value="1"/>
</dbReference>
<keyword evidence="6 7" id="KW-0665">Pyrimidine biosynthesis</keyword>
<comment type="similarity">
    <text evidence="2 7">Belongs to the metallo-dependent hydrolases superfamily. DHOase family. Class I DHOase subfamily.</text>
</comment>
<evidence type="ECO:0000259" key="8">
    <source>
        <dbReference type="Pfam" id="PF07969"/>
    </source>
</evidence>
<comment type="cofactor">
    <cofactor evidence="7">
        <name>Zn(2+)</name>
        <dbReference type="ChEBI" id="CHEBI:29105"/>
    </cofactor>
    <text evidence="7">Binds 2 Zn(2+) ions per subunit.</text>
</comment>
<protein>
    <recommendedName>
        <fullName evidence="7">Dihydroorotase</fullName>
        <shortName evidence="7">DHOase</shortName>
        <ecNumber evidence="7">3.5.2.3</ecNumber>
    </recommendedName>
</protein>
<dbReference type="EC" id="3.5.2.3" evidence="7"/>
<comment type="function">
    <text evidence="1 7">Catalyzes the reversible cyclization of carbamoyl aspartate to dihydroorotate.</text>
</comment>
<feature type="binding site" evidence="7">
    <location>
        <position position="153"/>
    </location>
    <ligand>
        <name>Zn(2+)</name>
        <dbReference type="ChEBI" id="CHEBI:29105"/>
        <label>1</label>
    </ligand>
</feature>
<accession>A0ABV4TW27</accession>
<dbReference type="InterPro" id="IPR002195">
    <property type="entry name" value="Dihydroorotase_CS"/>
</dbReference>
<evidence type="ECO:0000256" key="6">
    <source>
        <dbReference type="ARBA" id="ARBA00022975"/>
    </source>
</evidence>
<feature type="binding site" evidence="7">
    <location>
        <position position="63"/>
    </location>
    <ligand>
        <name>Zn(2+)</name>
        <dbReference type="ChEBI" id="CHEBI:29105"/>
        <label>1</label>
    </ligand>
</feature>
<evidence type="ECO:0000313" key="10">
    <source>
        <dbReference type="EMBL" id="MFA9461530.1"/>
    </source>
</evidence>
<dbReference type="InterPro" id="IPR011059">
    <property type="entry name" value="Metal-dep_hydrolase_composite"/>
</dbReference>
<feature type="binding site" evidence="7">
    <location>
        <position position="233"/>
    </location>
    <ligand>
        <name>Zn(2+)</name>
        <dbReference type="ChEBI" id="CHEBI:29105"/>
        <label>2</label>
    </ligand>
</feature>
<gene>
    <name evidence="7" type="primary">pyrC</name>
    <name evidence="10" type="ORF">ACERLL_11900</name>
</gene>
<dbReference type="SUPFAM" id="SSF51338">
    <property type="entry name" value="Composite domain of metallo-dependent hydrolases"/>
    <property type="match status" value="1"/>
</dbReference>
<evidence type="ECO:0000256" key="1">
    <source>
        <dbReference type="ARBA" id="ARBA00002368"/>
    </source>
</evidence>
<feature type="binding site" evidence="7">
    <location>
        <position position="61"/>
    </location>
    <ligand>
        <name>Zn(2+)</name>
        <dbReference type="ChEBI" id="CHEBI:29105"/>
        <label>1</label>
    </ligand>
</feature>
<feature type="active site" evidence="7">
    <location>
        <position position="306"/>
    </location>
</feature>
<reference evidence="10 11" key="1">
    <citation type="submission" date="2024-08" db="EMBL/GenBank/DDBJ databases">
        <title>Whole-genome sequencing of halo(alkali)philic microorganisms from hypersaline lakes.</title>
        <authorList>
            <person name="Sorokin D.Y."/>
            <person name="Merkel A.Y."/>
            <person name="Messina E."/>
            <person name="Yakimov M."/>
        </authorList>
    </citation>
    <scope>NUCLEOTIDE SEQUENCE [LARGE SCALE GENOMIC DNA]</scope>
    <source>
        <strain evidence="10 11">Cl-TMA</strain>
    </source>
</reference>